<feature type="domain" description="Nitroreductase" evidence="4">
    <location>
        <begin position="146"/>
        <end position="317"/>
    </location>
</feature>
<reference evidence="5 6" key="1">
    <citation type="submission" date="2020-08" db="EMBL/GenBank/DDBJ databases">
        <title>Sequencing the genomes of 1000 actinobacteria strains.</title>
        <authorList>
            <person name="Klenk H.-P."/>
        </authorList>
    </citation>
    <scope>NUCLEOTIDE SEQUENCE [LARGE SCALE GENOMIC DNA]</scope>
    <source>
        <strain evidence="5 6">DSM 17294</strain>
    </source>
</reference>
<dbReference type="PANTHER" id="PTHR43673">
    <property type="entry name" value="NAD(P)H NITROREDUCTASE YDGI-RELATED"/>
    <property type="match status" value="1"/>
</dbReference>
<comment type="caution">
    <text evidence="5">The sequence shown here is derived from an EMBL/GenBank/DDBJ whole genome shotgun (WGS) entry which is preliminary data.</text>
</comment>
<evidence type="ECO:0000313" key="6">
    <source>
        <dbReference type="Proteomes" id="UP000558997"/>
    </source>
</evidence>
<dbReference type="Gene3D" id="3.40.109.10">
    <property type="entry name" value="NADH Oxidase"/>
    <property type="match status" value="1"/>
</dbReference>
<evidence type="ECO:0000259" key="4">
    <source>
        <dbReference type="Pfam" id="PF00881"/>
    </source>
</evidence>
<keyword evidence="6" id="KW-1185">Reference proteome</keyword>
<proteinExistence type="inferred from homology"/>
<evidence type="ECO:0000256" key="2">
    <source>
        <dbReference type="ARBA" id="ARBA00023002"/>
    </source>
</evidence>
<dbReference type="PANTHER" id="PTHR43673:SF10">
    <property type="entry name" value="NADH DEHYDROGENASE_NAD(P)H NITROREDUCTASE XCC3605-RELATED"/>
    <property type="match status" value="1"/>
</dbReference>
<evidence type="ECO:0000256" key="3">
    <source>
        <dbReference type="SAM" id="MobiDB-lite"/>
    </source>
</evidence>
<dbReference type="Pfam" id="PF00881">
    <property type="entry name" value="Nitroreductase"/>
    <property type="match status" value="1"/>
</dbReference>
<dbReference type="InterPro" id="IPR029479">
    <property type="entry name" value="Nitroreductase"/>
</dbReference>
<dbReference type="InterPro" id="IPR000415">
    <property type="entry name" value="Nitroreductase-like"/>
</dbReference>
<dbReference type="SUPFAM" id="SSF55469">
    <property type="entry name" value="FMN-dependent nitroreductase-like"/>
    <property type="match status" value="1"/>
</dbReference>
<keyword evidence="2" id="KW-0560">Oxidoreductase</keyword>
<organism evidence="5 6">
    <name type="scientific">Kribbella solani</name>
    <dbReference type="NCBI Taxonomy" id="236067"/>
    <lineage>
        <taxon>Bacteria</taxon>
        <taxon>Bacillati</taxon>
        <taxon>Actinomycetota</taxon>
        <taxon>Actinomycetes</taxon>
        <taxon>Propionibacteriales</taxon>
        <taxon>Kribbellaceae</taxon>
        <taxon>Kribbella</taxon>
    </lineage>
</organism>
<feature type="region of interest" description="Disordered" evidence="3">
    <location>
        <begin position="104"/>
        <end position="134"/>
    </location>
</feature>
<dbReference type="AlphaFoldDB" id="A0A841DXH1"/>
<dbReference type="EMBL" id="JACHNF010000001">
    <property type="protein sequence ID" value="MBB5980907.1"/>
    <property type="molecule type" value="Genomic_DNA"/>
</dbReference>
<comment type="similarity">
    <text evidence="1">Belongs to the nitroreductase family.</text>
</comment>
<evidence type="ECO:0000256" key="1">
    <source>
        <dbReference type="ARBA" id="ARBA00007118"/>
    </source>
</evidence>
<protein>
    <submittedName>
        <fullName evidence="5">Nitroreductase</fullName>
    </submittedName>
</protein>
<dbReference type="GO" id="GO:0016491">
    <property type="term" value="F:oxidoreductase activity"/>
    <property type="evidence" value="ECO:0007669"/>
    <property type="project" value="UniProtKB-KW"/>
</dbReference>
<sequence>MQQFAEDAGELTALRRGQGVEGSVQELGHGILGLGQEFPAGFGDGDGIGAAVRGVSFAAHVACLFKSVADADHHCAIDAQLVAQDPLRAGADLGEHLQHKMLADAEPERTGLGIRGTSNRGRGPAKGDVQPLRGEQREISGGRAVRAVRKRLDLDRPVPRSLIYECVDLATQAPTGRNRQRWHFIVVTDRERRRLVGDIFRRALTTGGGQPPTERDLPRMFAHPGSMERISDGLRHLHDNIHRVPAFVIPAIEGRTEGASVLDQSMTWGSILPAAWSFMLAARARGLGTVWTTAQGPLERELAKALAVPYDEVMLAAFIPMAFTIGTNFKPAHRIPREQVLRWERW</sequence>
<gene>
    <name evidence="5" type="ORF">HDA44_004248</name>
</gene>
<dbReference type="Proteomes" id="UP000558997">
    <property type="component" value="Unassembled WGS sequence"/>
</dbReference>
<evidence type="ECO:0000313" key="5">
    <source>
        <dbReference type="EMBL" id="MBB5980907.1"/>
    </source>
</evidence>
<accession>A0A841DXH1</accession>
<name>A0A841DXH1_9ACTN</name>